<organism evidence="2 3">
    <name type="scientific">Caulobacter hibisci</name>
    <dbReference type="NCBI Taxonomy" id="2035993"/>
    <lineage>
        <taxon>Bacteria</taxon>
        <taxon>Pseudomonadati</taxon>
        <taxon>Pseudomonadota</taxon>
        <taxon>Alphaproteobacteria</taxon>
        <taxon>Caulobacterales</taxon>
        <taxon>Caulobacteraceae</taxon>
        <taxon>Caulobacter</taxon>
    </lineage>
</organism>
<reference evidence="2 3" key="1">
    <citation type="submission" date="2020-11" db="EMBL/GenBank/DDBJ databases">
        <title>genome sequence of strain KACC 18849.</title>
        <authorList>
            <person name="Gao J."/>
            <person name="Zhang X."/>
        </authorList>
    </citation>
    <scope>NUCLEOTIDE SEQUENCE [LARGE SCALE GENOMIC DNA]</scope>
    <source>
        <strain evidence="2 3">KACC 18849</strain>
    </source>
</reference>
<sequence length="55" mass="6022">MPNASDITAAPEAPAAPVMGWLTTAAEHGRTLKRWIGRTASQPKPSRRARRPAWE</sequence>
<feature type="compositionally biased region" description="Basic residues" evidence="1">
    <location>
        <begin position="45"/>
        <end position="55"/>
    </location>
</feature>
<protein>
    <submittedName>
        <fullName evidence="2">Uncharacterized protein</fullName>
    </submittedName>
</protein>
<comment type="caution">
    <text evidence="2">The sequence shown here is derived from an EMBL/GenBank/DDBJ whole genome shotgun (WGS) entry which is preliminary data.</text>
</comment>
<accession>A0ABS0T3I9</accession>
<evidence type="ECO:0000313" key="3">
    <source>
        <dbReference type="Proteomes" id="UP000639859"/>
    </source>
</evidence>
<proteinExistence type="predicted"/>
<dbReference type="RefSeq" id="WP_198578332.1">
    <property type="nucleotide sequence ID" value="NZ_JADWOX010000022.1"/>
</dbReference>
<dbReference type="EMBL" id="JADWOX010000022">
    <property type="protein sequence ID" value="MBI1686442.1"/>
    <property type="molecule type" value="Genomic_DNA"/>
</dbReference>
<keyword evidence="3" id="KW-1185">Reference proteome</keyword>
<name>A0ABS0T3I9_9CAUL</name>
<evidence type="ECO:0000256" key="1">
    <source>
        <dbReference type="SAM" id="MobiDB-lite"/>
    </source>
</evidence>
<feature type="region of interest" description="Disordered" evidence="1">
    <location>
        <begin position="34"/>
        <end position="55"/>
    </location>
</feature>
<dbReference type="Proteomes" id="UP000639859">
    <property type="component" value="Unassembled WGS sequence"/>
</dbReference>
<evidence type="ECO:0000313" key="2">
    <source>
        <dbReference type="EMBL" id="MBI1686442.1"/>
    </source>
</evidence>
<gene>
    <name evidence="2" type="ORF">I4Q42_22460</name>
</gene>